<evidence type="ECO:0000259" key="5">
    <source>
        <dbReference type="PROSITE" id="PS51898"/>
    </source>
</evidence>
<gene>
    <name evidence="7" type="ORF">AXE65_12015</name>
</gene>
<dbReference type="InterPro" id="IPR010998">
    <property type="entry name" value="Integrase_recombinase_N"/>
</dbReference>
<dbReference type="GO" id="GO:0003677">
    <property type="term" value="F:DNA binding"/>
    <property type="evidence" value="ECO:0007669"/>
    <property type="project" value="UniProtKB-UniRule"/>
</dbReference>
<sequence>MASISKMAKGWRAQVKVLGVRDSRVFTTRREAVQWAALREGEIRHAATAPLGEQYTLRQALRRYADEVSPTKRGTRWEKIRLTAFEGYCLPLDLPIAQVTTQHIANFRDARGAVVGPASVLRELTLLSSVFQTAQLEWGWVQANPCRDIRKPPAPRHRERVIAWWEVRRMLRTMGYQRTGRVSSTGQAVALCMLLALRTGMRAGELCGLTWGRVFDQHVHLPQTKNGKPRDVPLSARARRVLARLRGWDDVLVLGLKTASLDALFRKYRARAGLDGFTFHDTRHTAATMLSRKVDVLTLCKIFGWSQTTQALTYYNPKASTLAAMLD</sequence>
<dbReference type="AlphaFoldDB" id="A0A139SWG4"/>
<dbReference type="PANTHER" id="PTHR30349:SF94">
    <property type="entry name" value="INTEGRASE_RECOMBINASE HI_1414-RELATED"/>
    <property type="match status" value="1"/>
</dbReference>
<dbReference type="Gene3D" id="1.10.150.130">
    <property type="match status" value="1"/>
</dbReference>
<protein>
    <submittedName>
        <fullName evidence="7">Integrase</fullName>
    </submittedName>
</protein>
<accession>A0A139SWG4</accession>
<dbReference type="InterPro" id="IPR013762">
    <property type="entry name" value="Integrase-like_cat_sf"/>
</dbReference>
<evidence type="ECO:0000256" key="1">
    <source>
        <dbReference type="ARBA" id="ARBA00022908"/>
    </source>
</evidence>
<comment type="caution">
    <text evidence="7">The sequence shown here is derived from an EMBL/GenBank/DDBJ whole genome shotgun (WGS) entry which is preliminary data.</text>
</comment>
<evidence type="ECO:0000259" key="6">
    <source>
        <dbReference type="PROSITE" id="PS51900"/>
    </source>
</evidence>
<dbReference type="OrthoDB" id="9057547at2"/>
<dbReference type="CDD" id="cd00796">
    <property type="entry name" value="INT_Rci_Hp1_C"/>
    <property type="match status" value="1"/>
</dbReference>
<dbReference type="PROSITE" id="PS51900">
    <property type="entry name" value="CB"/>
    <property type="match status" value="1"/>
</dbReference>
<reference evidence="7 8" key="1">
    <citation type="submission" date="2016-02" db="EMBL/GenBank/DDBJ databases">
        <authorList>
            <person name="Wen L."/>
            <person name="He K."/>
            <person name="Yang H."/>
        </authorList>
    </citation>
    <scope>NUCLEOTIDE SEQUENCE [LARGE SCALE GENOMIC DNA]</scope>
    <source>
        <strain evidence="7 8">CV58</strain>
    </source>
</reference>
<dbReference type="GO" id="GO:0015074">
    <property type="term" value="P:DNA integration"/>
    <property type="evidence" value="ECO:0007669"/>
    <property type="project" value="UniProtKB-KW"/>
</dbReference>
<dbReference type="PROSITE" id="PS51898">
    <property type="entry name" value="TYR_RECOMBINASE"/>
    <property type="match status" value="1"/>
</dbReference>
<dbReference type="Pfam" id="PF00589">
    <property type="entry name" value="Phage_integrase"/>
    <property type="match status" value="1"/>
</dbReference>
<dbReference type="InterPro" id="IPR044068">
    <property type="entry name" value="CB"/>
</dbReference>
<proteinExistence type="predicted"/>
<dbReference type="InterPro" id="IPR050090">
    <property type="entry name" value="Tyrosine_recombinase_XerCD"/>
</dbReference>
<evidence type="ECO:0000256" key="3">
    <source>
        <dbReference type="ARBA" id="ARBA00023172"/>
    </source>
</evidence>
<dbReference type="InterPro" id="IPR011010">
    <property type="entry name" value="DNA_brk_join_enz"/>
</dbReference>
<dbReference type="PANTHER" id="PTHR30349">
    <property type="entry name" value="PHAGE INTEGRASE-RELATED"/>
    <property type="match status" value="1"/>
</dbReference>
<keyword evidence="1" id="KW-0229">DNA integration</keyword>
<keyword evidence="8" id="KW-1185">Reference proteome</keyword>
<dbReference type="EMBL" id="LSZO01000072">
    <property type="protein sequence ID" value="KXU38762.1"/>
    <property type="molecule type" value="Genomic_DNA"/>
</dbReference>
<dbReference type="RefSeq" id="WP_068388514.1">
    <property type="nucleotide sequence ID" value="NZ_LSZO01000072.1"/>
</dbReference>
<feature type="domain" description="Tyr recombinase" evidence="5">
    <location>
        <begin position="156"/>
        <end position="327"/>
    </location>
</feature>
<evidence type="ECO:0000313" key="7">
    <source>
        <dbReference type="EMBL" id="KXU38762.1"/>
    </source>
</evidence>
<name>A0A139SWG4_9GAMM</name>
<feature type="domain" description="Core-binding (CB)" evidence="6">
    <location>
        <begin position="55"/>
        <end position="135"/>
    </location>
</feature>
<dbReference type="Proteomes" id="UP000072660">
    <property type="component" value="Unassembled WGS sequence"/>
</dbReference>
<keyword evidence="3" id="KW-0233">DNA recombination</keyword>
<evidence type="ECO:0000256" key="4">
    <source>
        <dbReference type="PROSITE-ProRule" id="PRU01248"/>
    </source>
</evidence>
<evidence type="ECO:0000256" key="2">
    <source>
        <dbReference type="ARBA" id="ARBA00023125"/>
    </source>
</evidence>
<dbReference type="InterPro" id="IPR002104">
    <property type="entry name" value="Integrase_catalytic"/>
</dbReference>
<dbReference type="GO" id="GO:0006310">
    <property type="term" value="P:DNA recombination"/>
    <property type="evidence" value="ECO:0007669"/>
    <property type="project" value="UniProtKB-KW"/>
</dbReference>
<dbReference type="Gene3D" id="1.10.443.10">
    <property type="entry name" value="Intergrase catalytic core"/>
    <property type="match status" value="1"/>
</dbReference>
<dbReference type="SUPFAM" id="SSF56349">
    <property type="entry name" value="DNA breaking-rejoining enzymes"/>
    <property type="match status" value="1"/>
</dbReference>
<organism evidence="7 8">
    <name type="scientific">Ventosimonas gracilis</name>
    <dbReference type="NCBI Taxonomy" id="1680762"/>
    <lineage>
        <taxon>Bacteria</taxon>
        <taxon>Pseudomonadati</taxon>
        <taxon>Pseudomonadota</taxon>
        <taxon>Gammaproteobacteria</taxon>
        <taxon>Pseudomonadales</taxon>
        <taxon>Ventosimonadaceae</taxon>
        <taxon>Ventosimonas</taxon>
    </lineage>
</organism>
<keyword evidence="2 4" id="KW-0238">DNA-binding</keyword>
<evidence type="ECO:0000313" key="8">
    <source>
        <dbReference type="Proteomes" id="UP000072660"/>
    </source>
</evidence>